<dbReference type="Pfam" id="PF01381">
    <property type="entry name" value="HTH_3"/>
    <property type="match status" value="1"/>
</dbReference>
<dbReference type="SUPFAM" id="SSF48452">
    <property type="entry name" value="TPR-like"/>
    <property type="match status" value="1"/>
</dbReference>
<dbReference type="SUPFAM" id="SSF47413">
    <property type="entry name" value="lambda repressor-like DNA-binding domains"/>
    <property type="match status" value="1"/>
</dbReference>
<dbReference type="EMBL" id="JAROCC010000008">
    <property type="protein sequence ID" value="MDN4608048.1"/>
    <property type="molecule type" value="Genomic_DNA"/>
</dbReference>
<protein>
    <submittedName>
        <fullName evidence="3">Tetratricopeptide repeat protein</fullName>
    </submittedName>
</protein>
<accession>A0ABT8JSB4</accession>
<dbReference type="SMART" id="SM00028">
    <property type="entry name" value="TPR"/>
    <property type="match status" value="4"/>
</dbReference>
<dbReference type="InterPro" id="IPR019734">
    <property type="entry name" value="TPR_rpt"/>
</dbReference>
<name>A0ABT8JSB4_9BACL</name>
<dbReference type="PROSITE" id="PS50005">
    <property type="entry name" value="TPR"/>
    <property type="match status" value="1"/>
</dbReference>
<dbReference type="Pfam" id="PF13424">
    <property type="entry name" value="TPR_12"/>
    <property type="match status" value="1"/>
</dbReference>
<feature type="repeat" description="TPR" evidence="1">
    <location>
        <begin position="233"/>
        <end position="266"/>
    </location>
</feature>
<dbReference type="SMART" id="SM00530">
    <property type="entry name" value="HTH_XRE"/>
    <property type="match status" value="1"/>
</dbReference>
<dbReference type="PANTHER" id="PTHR37038">
    <property type="entry name" value="TRANSCRIPTIONAL REGULATOR-RELATED"/>
    <property type="match status" value="1"/>
</dbReference>
<organism evidence="3 4">
    <name type="scientific">Sporosarcina highlanderae</name>
    <dbReference type="NCBI Taxonomy" id="3035916"/>
    <lineage>
        <taxon>Bacteria</taxon>
        <taxon>Bacillati</taxon>
        <taxon>Bacillota</taxon>
        <taxon>Bacilli</taxon>
        <taxon>Bacillales</taxon>
        <taxon>Caryophanaceae</taxon>
        <taxon>Sporosarcina</taxon>
    </lineage>
</organism>
<reference evidence="3" key="1">
    <citation type="submission" date="2023-03" db="EMBL/GenBank/DDBJ databases">
        <title>MT1 and MT2 Draft Genomes of Novel Species.</title>
        <authorList>
            <person name="Venkateswaran K."/>
        </authorList>
    </citation>
    <scope>NUCLEOTIDE SEQUENCE</scope>
    <source>
        <strain evidence="3">F6_3S_P_2</strain>
    </source>
</reference>
<proteinExistence type="predicted"/>
<dbReference type="PROSITE" id="PS50943">
    <property type="entry name" value="HTH_CROC1"/>
    <property type="match status" value="1"/>
</dbReference>
<evidence type="ECO:0000259" key="2">
    <source>
        <dbReference type="PROSITE" id="PS50943"/>
    </source>
</evidence>
<dbReference type="Proteomes" id="UP001175097">
    <property type="component" value="Unassembled WGS sequence"/>
</dbReference>
<dbReference type="Gene3D" id="1.25.40.10">
    <property type="entry name" value="Tetratricopeptide repeat domain"/>
    <property type="match status" value="1"/>
</dbReference>
<feature type="domain" description="HTH cro/C1-type" evidence="2">
    <location>
        <begin position="7"/>
        <end position="60"/>
    </location>
</feature>
<dbReference type="PANTHER" id="PTHR37038:SF14">
    <property type="entry name" value="TRANSCRIPTIONAL ACTIVATOR"/>
    <property type="match status" value="1"/>
</dbReference>
<sequence>MKIGHLIRAERVRQDMKQIVLAKGICTPSYLSKIERNLIEPSEDIAELLFERLGLDPGKMQKKDLQAEKEFKELLLSTYKLVITSRSVELTAGKLEYLEQNSPLFENDSLYYTYLLITLRFRLILGKNFDELSREIEALSSSVDSFDVYQKYLFLLNQALYYYNSGIRKKAISYFEEIVEDLDKIPLGDWEKAEIYYVIAILYTAEANIFLAIDYIRKALDYFMETLQMNRVLECYIIIGVTRKQNEQFEEALEAYSKAMQICEEFHLDSQKGIIYHNIGTLNGIMGNSEDAIQYFEKSLNKRVVERDTDNLISIYCLVMEYSKLNDKESVRKWADEGLNIIRQSDDERLGFYFHHFNFYKSLHSEEGLSEEIALDAIQYFKEIQEFKLIHKYSIALADWYYYNRKYKLSSIYYREANKYGNIYRKIEKWEDI</sequence>
<dbReference type="InterPro" id="IPR053163">
    <property type="entry name" value="HTH-type_regulator_Rgg"/>
</dbReference>
<evidence type="ECO:0000313" key="4">
    <source>
        <dbReference type="Proteomes" id="UP001175097"/>
    </source>
</evidence>
<evidence type="ECO:0000256" key="1">
    <source>
        <dbReference type="PROSITE-ProRule" id="PRU00339"/>
    </source>
</evidence>
<keyword evidence="1" id="KW-0802">TPR repeat</keyword>
<dbReference type="RefSeq" id="WP_301243854.1">
    <property type="nucleotide sequence ID" value="NZ_JAROCC010000008.1"/>
</dbReference>
<dbReference type="InterPro" id="IPR010982">
    <property type="entry name" value="Lambda_DNA-bd_dom_sf"/>
</dbReference>
<dbReference type="InterPro" id="IPR001387">
    <property type="entry name" value="Cro/C1-type_HTH"/>
</dbReference>
<dbReference type="CDD" id="cd00093">
    <property type="entry name" value="HTH_XRE"/>
    <property type="match status" value="1"/>
</dbReference>
<dbReference type="Gene3D" id="1.10.260.40">
    <property type="entry name" value="lambda repressor-like DNA-binding domains"/>
    <property type="match status" value="1"/>
</dbReference>
<dbReference type="InterPro" id="IPR011990">
    <property type="entry name" value="TPR-like_helical_dom_sf"/>
</dbReference>
<comment type="caution">
    <text evidence="3">The sequence shown here is derived from an EMBL/GenBank/DDBJ whole genome shotgun (WGS) entry which is preliminary data.</text>
</comment>
<keyword evidence="4" id="KW-1185">Reference proteome</keyword>
<evidence type="ECO:0000313" key="3">
    <source>
        <dbReference type="EMBL" id="MDN4608048.1"/>
    </source>
</evidence>
<gene>
    <name evidence="3" type="ORF">P5G49_11275</name>
</gene>